<evidence type="ECO:0000313" key="1">
    <source>
        <dbReference type="EMBL" id="SOQ55101.1"/>
    </source>
</evidence>
<proteinExistence type="predicted"/>
<protein>
    <submittedName>
        <fullName evidence="1">SFRICE_020758</fullName>
    </submittedName>
</protein>
<name>A0A2H1WPV1_SPOFR</name>
<accession>A0A2H1WPV1</accession>
<sequence length="115" mass="12851">MYNYYVTFISLHISSTLTNYKWPLLTKGLFSHGEGLSINHHACSMRVGDFKLDQASELLCPICGGLMALSWDRDAPYQSKADDDDDNKQNIFTSQRLGRSSKGVGGLIRGLSKEF</sequence>
<dbReference type="AlphaFoldDB" id="A0A2H1WPV1"/>
<reference evidence="1" key="1">
    <citation type="submission" date="2016-07" db="EMBL/GenBank/DDBJ databases">
        <authorList>
            <person name="Bretaudeau A."/>
        </authorList>
    </citation>
    <scope>NUCLEOTIDE SEQUENCE</scope>
    <source>
        <strain evidence="1">Rice</strain>
        <tissue evidence="1">Whole body</tissue>
    </source>
</reference>
<organism evidence="1">
    <name type="scientific">Spodoptera frugiperda</name>
    <name type="common">Fall armyworm</name>
    <dbReference type="NCBI Taxonomy" id="7108"/>
    <lineage>
        <taxon>Eukaryota</taxon>
        <taxon>Metazoa</taxon>
        <taxon>Ecdysozoa</taxon>
        <taxon>Arthropoda</taxon>
        <taxon>Hexapoda</taxon>
        <taxon>Insecta</taxon>
        <taxon>Pterygota</taxon>
        <taxon>Neoptera</taxon>
        <taxon>Endopterygota</taxon>
        <taxon>Lepidoptera</taxon>
        <taxon>Glossata</taxon>
        <taxon>Ditrysia</taxon>
        <taxon>Noctuoidea</taxon>
        <taxon>Noctuidae</taxon>
        <taxon>Amphipyrinae</taxon>
        <taxon>Spodoptera</taxon>
    </lineage>
</organism>
<dbReference type="EMBL" id="ODYU01010170">
    <property type="protein sequence ID" value="SOQ55101.1"/>
    <property type="molecule type" value="Genomic_DNA"/>
</dbReference>
<gene>
    <name evidence="1" type="ORF">SFRICE_020758</name>
</gene>